<feature type="transmembrane region" description="Helical" evidence="7">
    <location>
        <begin position="284"/>
        <end position="310"/>
    </location>
</feature>
<comment type="subcellular location">
    <subcellularLocation>
        <location evidence="1 7">Cell membrane</location>
        <topology evidence="1 7">Multi-pass membrane protein</topology>
    </subcellularLocation>
</comment>
<name>A0ABR7HQ02_9FIRM</name>
<dbReference type="PANTHER" id="PTHR43163:SF6">
    <property type="entry name" value="DIPEPTIDE TRANSPORT SYSTEM PERMEASE PROTEIN DPPB-RELATED"/>
    <property type="match status" value="1"/>
</dbReference>
<sequence>MLHYIRKRLLTVIPVFFGITLCVFLFLHLGPGTIADLMGDGSSFNDTDRAALEAQLGLDQPFLVRYGHWLGDLLQGDLGSSYQTGRPVAETIEQRVIPSLILTGTGVVLAVALAIPLGVAAAWKPGSFWDKLASGCAMVSFGVPGFLLSLMAVYVFSITLGWLPSARMYTTGSTGTLPDLLRHLILPAAVICVSNMGELVKQTRSACLETLGEDYIRTAWAKGLRGRVVMVRHMFRGSLIPIVTTVLSHIPHIIGGSVVVERVFGWPGMGSLMFSAINNRDFTIVMGVTVVIALTVLCTNLLLDLVYGLVDPRVRYGRCGG</sequence>
<dbReference type="Pfam" id="PF00528">
    <property type="entry name" value="BPD_transp_1"/>
    <property type="match status" value="1"/>
</dbReference>
<evidence type="ECO:0000256" key="2">
    <source>
        <dbReference type="ARBA" id="ARBA00022448"/>
    </source>
</evidence>
<dbReference type="EMBL" id="JACOPR010000001">
    <property type="protein sequence ID" value="MBC5729512.1"/>
    <property type="molecule type" value="Genomic_DNA"/>
</dbReference>
<evidence type="ECO:0000256" key="7">
    <source>
        <dbReference type="RuleBase" id="RU363032"/>
    </source>
</evidence>
<evidence type="ECO:0000256" key="5">
    <source>
        <dbReference type="ARBA" id="ARBA00022989"/>
    </source>
</evidence>
<keyword evidence="6 7" id="KW-0472">Membrane</keyword>
<evidence type="ECO:0000259" key="8">
    <source>
        <dbReference type="PROSITE" id="PS50928"/>
    </source>
</evidence>
<keyword evidence="5 7" id="KW-1133">Transmembrane helix</keyword>
<protein>
    <submittedName>
        <fullName evidence="9">ABC transporter permease</fullName>
    </submittedName>
</protein>
<evidence type="ECO:0000256" key="3">
    <source>
        <dbReference type="ARBA" id="ARBA00022475"/>
    </source>
</evidence>
<reference evidence="9 10" key="1">
    <citation type="submission" date="2020-08" db="EMBL/GenBank/DDBJ databases">
        <title>Genome public.</title>
        <authorList>
            <person name="Liu C."/>
            <person name="Sun Q."/>
        </authorList>
    </citation>
    <scope>NUCLEOTIDE SEQUENCE [LARGE SCALE GENOMIC DNA]</scope>
    <source>
        <strain evidence="9 10">New-38</strain>
    </source>
</reference>
<accession>A0ABR7HQ02</accession>
<keyword evidence="10" id="KW-1185">Reference proteome</keyword>
<evidence type="ECO:0000256" key="4">
    <source>
        <dbReference type="ARBA" id="ARBA00022692"/>
    </source>
</evidence>
<proteinExistence type="inferred from homology"/>
<dbReference type="InterPro" id="IPR000515">
    <property type="entry name" value="MetI-like"/>
</dbReference>
<evidence type="ECO:0000256" key="1">
    <source>
        <dbReference type="ARBA" id="ARBA00004651"/>
    </source>
</evidence>
<dbReference type="PANTHER" id="PTHR43163">
    <property type="entry name" value="DIPEPTIDE TRANSPORT SYSTEM PERMEASE PROTEIN DPPB-RELATED"/>
    <property type="match status" value="1"/>
</dbReference>
<comment type="similarity">
    <text evidence="7">Belongs to the binding-protein-dependent transport system permease family.</text>
</comment>
<dbReference type="RefSeq" id="WP_186962851.1">
    <property type="nucleotide sequence ID" value="NZ_JACOPR010000001.1"/>
</dbReference>
<feature type="transmembrane region" description="Helical" evidence="7">
    <location>
        <begin position="9"/>
        <end position="29"/>
    </location>
</feature>
<feature type="transmembrane region" description="Helical" evidence="7">
    <location>
        <begin position="100"/>
        <end position="123"/>
    </location>
</feature>
<keyword evidence="3" id="KW-1003">Cell membrane</keyword>
<organism evidence="9 10">
    <name type="scientific">Pseudoflavonifractor hominis</name>
    <dbReference type="NCBI Taxonomy" id="2763059"/>
    <lineage>
        <taxon>Bacteria</taxon>
        <taxon>Bacillati</taxon>
        <taxon>Bacillota</taxon>
        <taxon>Clostridia</taxon>
        <taxon>Eubacteriales</taxon>
        <taxon>Oscillospiraceae</taxon>
        <taxon>Pseudoflavonifractor</taxon>
    </lineage>
</organism>
<feature type="transmembrane region" description="Helical" evidence="7">
    <location>
        <begin position="135"/>
        <end position="160"/>
    </location>
</feature>
<dbReference type="PROSITE" id="PS50928">
    <property type="entry name" value="ABC_TM1"/>
    <property type="match status" value="1"/>
</dbReference>
<evidence type="ECO:0000313" key="10">
    <source>
        <dbReference type="Proteomes" id="UP000660021"/>
    </source>
</evidence>
<dbReference type="Gene3D" id="1.10.3720.10">
    <property type="entry name" value="MetI-like"/>
    <property type="match status" value="1"/>
</dbReference>
<dbReference type="SUPFAM" id="SSF161098">
    <property type="entry name" value="MetI-like"/>
    <property type="match status" value="1"/>
</dbReference>
<evidence type="ECO:0000256" key="6">
    <source>
        <dbReference type="ARBA" id="ARBA00023136"/>
    </source>
</evidence>
<feature type="transmembrane region" description="Helical" evidence="7">
    <location>
        <begin position="239"/>
        <end position="264"/>
    </location>
</feature>
<keyword evidence="4 7" id="KW-0812">Transmembrane</keyword>
<dbReference type="Proteomes" id="UP000660021">
    <property type="component" value="Unassembled WGS sequence"/>
</dbReference>
<feature type="domain" description="ABC transmembrane type-1" evidence="8">
    <location>
        <begin position="96"/>
        <end position="303"/>
    </location>
</feature>
<gene>
    <name evidence="9" type="ORF">H8S34_01505</name>
</gene>
<keyword evidence="2 7" id="KW-0813">Transport</keyword>
<comment type="caution">
    <text evidence="9">The sequence shown here is derived from an EMBL/GenBank/DDBJ whole genome shotgun (WGS) entry which is preliminary data.</text>
</comment>
<dbReference type="CDD" id="cd06261">
    <property type="entry name" value="TM_PBP2"/>
    <property type="match status" value="1"/>
</dbReference>
<dbReference type="InterPro" id="IPR035906">
    <property type="entry name" value="MetI-like_sf"/>
</dbReference>
<evidence type="ECO:0000313" key="9">
    <source>
        <dbReference type="EMBL" id="MBC5729512.1"/>
    </source>
</evidence>